<dbReference type="Pfam" id="PF00766">
    <property type="entry name" value="ETF_alpha"/>
    <property type="match status" value="1"/>
</dbReference>
<evidence type="ECO:0000256" key="2">
    <source>
        <dbReference type="ARBA" id="ARBA00022630"/>
    </source>
</evidence>
<dbReference type="SUPFAM" id="SSF52402">
    <property type="entry name" value="Adenine nucleotide alpha hydrolases-like"/>
    <property type="match status" value="1"/>
</dbReference>
<keyword evidence="11" id="KW-1185">Reference proteome</keyword>
<sequence>MSAVLIVAEHKEGMPSKATLRTITFGRDASEMLKHKLHLLVIGHNVEKVAEQLKIYGADCIFLVNDPALETYKAETWAYVTSKVAQQCNAAMICTDAGSTGKDFMPRVSARIGAGMASGVIGFDGECFKREMWAGSVVARIRLHTEIQVATVQSTLFEPATPAGNSSEIEPLHLKIPPARTRFIEFRKTESKRPDLPEANVVISGGRGLRNAENFRMLERLADLFKGAVGATRAAVDAQWVPNDLQVGQTGKFVAPEFYMACGISGAMQHVAGIKNSKIIVAINKDENAPIFRVADFGMVADLFEVVPALIAAIENTIE</sequence>
<dbReference type="InterPro" id="IPR014730">
    <property type="entry name" value="ETF_a/b_N"/>
</dbReference>
<evidence type="ECO:0000256" key="6">
    <source>
        <dbReference type="ARBA" id="ARBA00068674"/>
    </source>
</evidence>
<name>A0A7W0C9X9_9BACT</name>
<evidence type="ECO:0000256" key="5">
    <source>
        <dbReference type="ARBA" id="ARBA00025649"/>
    </source>
</evidence>
<dbReference type="InterPro" id="IPR033947">
    <property type="entry name" value="ETF_alpha_N"/>
</dbReference>
<comment type="function">
    <text evidence="5">The electron transfer flavoprotein serves as a specific electron acceptor for other dehydrogenases. It transfers the electrons to the main respiratory chain via ETF-ubiquinone oxidoreductase (ETF dehydrogenase).</text>
</comment>
<gene>
    <name evidence="10" type="ORF">HNR65_002194</name>
</gene>
<dbReference type="InterPro" id="IPR014731">
    <property type="entry name" value="ETF_asu_C"/>
</dbReference>
<dbReference type="InterPro" id="IPR014729">
    <property type="entry name" value="Rossmann-like_a/b/a_fold"/>
</dbReference>
<dbReference type="RefSeq" id="WP_181551507.1">
    <property type="nucleotide sequence ID" value="NZ_JACDUS010000005.1"/>
</dbReference>
<dbReference type="EMBL" id="JACDUS010000005">
    <property type="protein sequence ID" value="MBA2881863.1"/>
    <property type="molecule type" value="Genomic_DNA"/>
</dbReference>
<keyword evidence="4" id="KW-0249">Electron transport</keyword>
<evidence type="ECO:0000313" key="10">
    <source>
        <dbReference type="EMBL" id="MBA2881863.1"/>
    </source>
</evidence>
<evidence type="ECO:0000256" key="3">
    <source>
        <dbReference type="ARBA" id="ARBA00022827"/>
    </source>
</evidence>
<reference evidence="10 11" key="1">
    <citation type="submission" date="2020-07" db="EMBL/GenBank/DDBJ databases">
        <title>Genomic Encyclopedia of Type Strains, Phase IV (KMG-IV): sequencing the most valuable type-strain genomes for metagenomic binning, comparative biology and taxonomic classification.</title>
        <authorList>
            <person name="Goeker M."/>
        </authorList>
    </citation>
    <scope>NUCLEOTIDE SEQUENCE [LARGE SCALE GENOMIC DNA]</scope>
    <source>
        <strain evidence="10 11">DSM 17721</strain>
    </source>
</reference>
<dbReference type="Gene3D" id="3.40.50.1220">
    <property type="entry name" value="TPP-binding domain"/>
    <property type="match status" value="1"/>
</dbReference>
<comment type="similarity">
    <text evidence="1">Belongs to the ETF alpha-subunit/FixB family.</text>
</comment>
<dbReference type="Proteomes" id="UP000525298">
    <property type="component" value="Unassembled WGS sequence"/>
</dbReference>
<dbReference type="SUPFAM" id="SSF52467">
    <property type="entry name" value="DHS-like NAD/FAD-binding domain"/>
    <property type="match status" value="1"/>
</dbReference>
<comment type="caution">
    <text evidence="10">The sequence shown here is derived from an EMBL/GenBank/DDBJ whole genome shotgun (WGS) entry which is preliminary data.</text>
</comment>
<dbReference type="PANTHER" id="PTHR43153:SF1">
    <property type="entry name" value="ELECTRON TRANSFER FLAVOPROTEIN SUBUNIT ALPHA, MITOCHONDRIAL"/>
    <property type="match status" value="1"/>
</dbReference>
<dbReference type="GO" id="GO:0033539">
    <property type="term" value="P:fatty acid beta-oxidation using acyl-CoA dehydrogenase"/>
    <property type="evidence" value="ECO:0007669"/>
    <property type="project" value="TreeGrafter"/>
</dbReference>
<evidence type="ECO:0000256" key="7">
    <source>
        <dbReference type="ARBA" id="ARBA00079299"/>
    </source>
</evidence>
<protein>
    <recommendedName>
        <fullName evidence="6">Electron transfer flavoprotein subunit alpha</fullName>
    </recommendedName>
    <alternativeName>
        <fullName evidence="7">Electron transfer flavoprotein large subunit</fullName>
    </alternativeName>
</protein>
<keyword evidence="2" id="KW-0285">Flavoprotein</keyword>
<dbReference type="CDD" id="cd01715">
    <property type="entry name" value="ETF_alpha"/>
    <property type="match status" value="1"/>
</dbReference>
<feature type="binding site" evidence="8">
    <location>
        <begin position="263"/>
        <end position="270"/>
    </location>
    <ligand>
        <name>FAD</name>
        <dbReference type="ChEBI" id="CHEBI:57692"/>
    </ligand>
</feature>
<feature type="binding site" evidence="8">
    <location>
        <position position="207"/>
    </location>
    <ligand>
        <name>FAD</name>
        <dbReference type="ChEBI" id="CHEBI:57692"/>
    </ligand>
</feature>
<dbReference type="InterPro" id="IPR001308">
    <property type="entry name" value="ETF_a/FixB"/>
</dbReference>
<evidence type="ECO:0000313" key="11">
    <source>
        <dbReference type="Proteomes" id="UP000525298"/>
    </source>
</evidence>
<organism evidence="10 11">
    <name type="scientific">Desulfosalsimonas propionicica</name>
    <dbReference type="NCBI Taxonomy" id="332175"/>
    <lineage>
        <taxon>Bacteria</taxon>
        <taxon>Pseudomonadati</taxon>
        <taxon>Thermodesulfobacteriota</taxon>
        <taxon>Desulfobacteria</taxon>
        <taxon>Desulfobacterales</taxon>
        <taxon>Desulfosalsimonadaceae</taxon>
        <taxon>Desulfosalsimonas</taxon>
    </lineage>
</organism>
<comment type="cofactor">
    <cofactor evidence="8">
        <name>FAD</name>
        <dbReference type="ChEBI" id="CHEBI:57692"/>
    </cofactor>
    <text evidence="8">Binds 1 FAD per dimer.</text>
</comment>
<dbReference type="Gene3D" id="3.40.50.620">
    <property type="entry name" value="HUPs"/>
    <property type="match status" value="1"/>
</dbReference>
<dbReference type="AlphaFoldDB" id="A0A7W0C9X9"/>
<dbReference type="Pfam" id="PF01012">
    <property type="entry name" value="ETF"/>
    <property type="match status" value="1"/>
</dbReference>
<keyword evidence="4" id="KW-0813">Transport</keyword>
<dbReference type="FunFam" id="3.40.50.1220:FF:000001">
    <property type="entry name" value="Electron transfer flavoprotein, alpha subunit"/>
    <property type="match status" value="1"/>
</dbReference>
<accession>A0A7W0C9X9</accession>
<dbReference type="PIRSF" id="PIRSF000089">
    <property type="entry name" value="Electra_flavoP_a"/>
    <property type="match status" value="1"/>
</dbReference>
<feature type="binding site" evidence="8">
    <location>
        <position position="284"/>
    </location>
    <ligand>
        <name>FAD</name>
        <dbReference type="ChEBI" id="CHEBI:57692"/>
    </ligand>
</feature>
<proteinExistence type="inferred from homology"/>
<feature type="binding site" evidence="8">
    <location>
        <begin position="246"/>
        <end position="250"/>
    </location>
    <ligand>
        <name>FAD</name>
        <dbReference type="ChEBI" id="CHEBI:57692"/>
    </ligand>
</feature>
<evidence type="ECO:0000256" key="4">
    <source>
        <dbReference type="ARBA" id="ARBA00022982"/>
    </source>
</evidence>
<keyword evidence="3 8" id="KW-0274">FAD</keyword>
<dbReference type="PANTHER" id="PTHR43153">
    <property type="entry name" value="ELECTRON TRANSFER FLAVOPROTEIN ALPHA"/>
    <property type="match status" value="1"/>
</dbReference>
<feature type="domain" description="Electron transfer flavoprotein alpha/beta-subunit N-terminal" evidence="9">
    <location>
        <begin position="4"/>
        <end position="190"/>
    </location>
</feature>
<evidence type="ECO:0000256" key="1">
    <source>
        <dbReference type="ARBA" id="ARBA00005817"/>
    </source>
</evidence>
<feature type="binding site" evidence="8">
    <location>
        <begin position="232"/>
        <end position="233"/>
    </location>
    <ligand>
        <name>FAD</name>
        <dbReference type="ChEBI" id="CHEBI:57692"/>
    </ligand>
</feature>
<dbReference type="GO" id="GO:0009055">
    <property type="term" value="F:electron transfer activity"/>
    <property type="evidence" value="ECO:0007669"/>
    <property type="project" value="InterPro"/>
</dbReference>
<dbReference type="GO" id="GO:0050660">
    <property type="term" value="F:flavin adenine dinucleotide binding"/>
    <property type="evidence" value="ECO:0007669"/>
    <property type="project" value="InterPro"/>
</dbReference>
<dbReference type="SMART" id="SM00893">
    <property type="entry name" value="ETF"/>
    <property type="match status" value="1"/>
</dbReference>
<dbReference type="InterPro" id="IPR029035">
    <property type="entry name" value="DHS-like_NAD/FAD-binding_dom"/>
</dbReference>
<evidence type="ECO:0000259" key="9">
    <source>
        <dbReference type="SMART" id="SM00893"/>
    </source>
</evidence>
<evidence type="ECO:0000256" key="8">
    <source>
        <dbReference type="PIRSR" id="PIRSR000089-1"/>
    </source>
</evidence>